<dbReference type="PROSITE" id="PS50194">
    <property type="entry name" value="FILAMIN_REPEAT"/>
    <property type="match status" value="3"/>
</dbReference>
<dbReference type="InterPro" id="IPR000315">
    <property type="entry name" value="Znf_B-box"/>
</dbReference>
<feature type="repeat" description="NHL" evidence="9">
    <location>
        <begin position="2121"/>
        <end position="2164"/>
    </location>
</feature>
<evidence type="ECO:0000256" key="2">
    <source>
        <dbReference type="ARBA" id="ARBA00022553"/>
    </source>
</evidence>
<evidence type="ECO:0000256" key="3">
    <source>
        <dbReference type="ARBA" id="ARBA00022723"/>
    </source>
</evidence>
<comment type="caution">
    <text evidence="13">The sequence shown here is derived from an EMBL/GenBank/DDBJ whole genome shotgun (WGS) entry which is preliminary data.</text>
</comment>
<name>A0ABN8M6I3_9CNID</name>
<evidence type="ECO:0008006" key="15">
    <source>
        <dbReference type="Google" id="ProtNLM"/>
    </source>
</evidence>
<feature type="repeat" description="NHL" evidence="9">
    <location>
        <begin position="476"/>
        <end position="519"/>
    </location>
</feature>
<dbReference type="SMART" id="SM00557">
    <property type="entry name" value="IG_FLMN"/>
    <property type="match status" value="3"/>
</dbReference>
<keyword evidence="5 7" id="KW-0863">Zinc-finger</keyword>
<keyword evidence="2" id="KW-0597">Phosphoprotein</keyword>
<dbReference type="SMART" id="SM00336">
    <property type="entry name" value="BBOX"/>
    <property type="match status" value="6"/>
</dbReference>
<comment type="similarity">
    <text evidence="1">Belongs to the TRIM/RBCC family.</text>
</comment>
<evidence type="ECO:0000256" key="7">
    <source>
        <dbReference type="PROSITE-ProRule" id="PRU00024"/>
    </source>
</evidence>
<dbReference type="Pfam" id="PF13445">
    <property type="entry name" value="zf-RING_UBOX"/>
    <property type="match status" value="3"/>
</dbReference>
<keyword evidence="3" id="KW-0479">Metal-binding</keyword>
<feature type="domain" description="B box-type" evidence="12">
    <location>
        <begin position="805"/>
        <end position="852"/>
    </location>
</feature>
<dbReference type="InterPro" id="IPR027370">
    <property type="entry name" value="Znf-RING_euk"/>
</dbReference>
<dbReference type="PROSITE" id="PS50089">
    <property type="entry name" value="ZF_RING_2"/>
    <property type="match status" value="3"/>
</dbReference>
<feature type="domain" description="RING-type" evidence="11">
    <location>
        <begin position="1478"/>
        <end position="1521"/>
    </location>
</feature>
<evidence type="ECO:0000256" key="4">
    <source>
        <dbReference type="ARBA" id="ARBA00022737"/>
    </source>
</evidence>
<dbReference type="EMBL" id="CALNXI010000218">
    <property type="protein sequence ID" value="CAH3022419.1"/>
    <property type="molecule type" value="Genomic_DNA"/>
</dbReference>
<feature type="repeat" description="NHL" evidence="9">
    <location>
        <begin position="1372"/>
        <end position="1415"/>
    </location>
</feature>
<dbReference type="PROSITE" id="PS50119">
    <property type="entry name" value="ZF_BBOX"/>
    <property type="match status" value="6"/>
</dbReference>
<keyword evidence="10" id="KW-0175">Coiled coil</keyword>
<dbReference type="SUPFAM" id="SSF101898">
    <property type="entry name" value="NHL repeat"/>
    <property type="match status" value="3"/>
</dbReference>
<feature type="domain" description="B box-type" evidence="12">
    <location>
        <begin position="865"/>
        <end position="908"/>
    </location>
</feature>
<dbReference type="PROSITE" id="PS00518">
    <property type="entry name" value="ZF_RING_1"/>
    <property type="match status" value="3"/>
</dbReference>
<feature type="domain" description="RING-type" evidence="11">
    <location>
        <begin position="728"/>
        <end position="771"/>
    </location>
</feature>
<dbReference type="InterPro" id="IPR001841">
    <property type="entry name" value="Znf_RING"/>
</dbReference>
<dbReference type="Pfam" id="PF00630">
    <property type="entry name" value="Filamin"/>
    <property type="match status" value="3"/>
</dbReference>
<feature type="repeat" description="Filamin" evidence="8">
    <location>
        <begin position="1078"/>
        <end position="1181"/>
    </location>
</feature>
<evidence type="ECO:0000256" key="1">
    <source>
        <dbReference type="ARBA" id="ARBA00008518"/>
    </source>
</evidence>
<dbReference type="InterPro" id="IPR013783">
    <property type="entry name" value="Ig-like_fold"/>
</dbReference>
<feature type="domain" description="B box-type" evidence="12">
    <location>
        <begin position="93"/>
        <end position="140"/>
    </location>
</feature>
<dbReference type="InterPro" id="IPR014756">
    <property type="entry name" value="Ig_E-set"/>
</dbReference>
<feature type="coiled-coil region" evidence="10">
    <location>
        <begin position="1687"/>
        <end position="1736"/>
    </location>
</feature>
<feature type="domain" description="B box-type" evidence="12">
    <location>
        <begin position="1615"/>
        <end position="1658"/>
    </location>
</feature>
<evidence type="ECO:0000256" key="8">
    <source>
        <dbReference type="PROSITE-ProRule" id="PRU00087"/>
    </source>
</evidence>
<dbReference type="SUPFAM" id="SSF81296">
    <property type="entry name" value="E set domains"/>
    <property type="match status" value="3"/>
</dbReference>
<evidence type="ECO:0000313" key="14">
    <source>
        <dbReference type="Proteomes" id="UP001159427"/>
    </source>
</evidence>
<gene>
    <name evidence="13" type="ORF">PEVE_00015309</name>
</gene>
<feature type="repeat" description="NHL" evidence="9">
    <location>
        <begin position="1938"/>
        <end position="1981"/>
    </location>
</feature>
<accession>A0ABN8M6I3</accession>
<dbReference type="Pfam" id="PF17170">
    <property type="entry name" value="DUF5128"/>
    <property type="match status" value="1"/>
</dbReference>
<evidence type="ECO:0000256" key="6">
    <source>
        <dbReference type="ARBA" id="ARBA00022833"/>
    </source>
</evidence>
<sequence>MDLTTLFYNLREEVSCSVCSDLFTDPKHLSCLHSFCLKCLKGWYETCGGGDAIRCPKCQTFSQVPSSGDLKDLPTSFYLNGLIDVLAIKECSKTQVKCGNCDQKTSVASYCFQCCIFYCEECLVGHNIMRDKKEHRVLAVKEFQDKDYEDVLKRPIFCSRQGHQKKKLKLFCKECETAVCQTCVMLDHKVHKLTLIEDEASNQRLEIKTVIETQRHNLDEKMNVVAKLDEDNAKVIQQNENLKGDVQRFADGLIKTIQAKMQNVIDGIENQTKKSLERLTAKRGEIQQQINVIKSSLEEADKLLKRSTTAEVVQLKKTLQTIFQGVDETEPSVHDRSSLQEFVFVENQKMLDVVNGEEIGFLEEGYRTKAKESLAKGKGLKEGTVGRKAQFNLITRNAQRKKVYNEEDRVTVEIKEEQEQECVKELRINDNKDGIYNISYFPRVQGTIKLLVKVNGEHIHGGPFAVIVKPFQVKPVLCLGEQGSGEGMFQHPYGVAVSDRDEIVVADRGNHRVQVFDSNGTFLRFFGREGKNAGEFNFSVGVAINKDRNIFVADRNNHRIQIFSWEGRHLDSFGGKGSLDSQLIYPWGLSLDSTGNVIVADKGNKLIKIFTPDGKFVKKIGVQGSFTFPIHCVQCGDYLIVSDSHEHCIKVFNREGHFQYKFGKQGEGDGEFNYPRFLSVTRSKRLLVYNHKTSLFSMNCFEGHGSLVVDDIMDLTTLFHNLREEVSCSVCSDLFTDPKHLSCLHSFCLKCLKGWYETCGGGDAIRCPKCQTFSQAPASGDLKDLPTSFYLNGLIDVLAIKECSESQVKCGNCDQKTSVASYCFQCCIFYCEECLIGHNIMRDKKEHRVLAVKEFQDKDYEDVLKRPVFCSRQGHQKKKLKLFCKECETAVCQTCVMLDHNGHKLTLIEEEAENQRPEIKTVIETQRHNLDEKMNVVAQLDKDYAKVIQQSETLKGNVQRFADRLIKTIRAKMQNVIDAIENQTKKSLESLTAKRREIHRQIKIIESSLEEAAKLLKRSTTAEIVQLKKTLQTIFREVNETEAIVHDARTLQTFAFVENEKMHDIVNSEDIGFLEGPAYRTKARESLAEGKGLKEGTVGRKAEFNLTTRNAERKQGYDQGDRVTVEITDEPGQESVTEVRIDDNKDGIYNISYFPGVQGTIKLLVKVNGEHIHGGPFAVTVKPFQVKPVLCIGKKGSGEGMLIGPMGVAVTAKDEVVVADNQNHRFQVFDSNGTFLRSIGHKGENVGEFKNPTGIAIDKDRNILVSECYNHRVQILSWKGKHLGSFGSKGNLDRQLLNPWGLSLDSTGNVIVADRGNKLIKIFTPDGRFVMKIGGQGSLDKPVHCVQCGEYFIVSDSGEHCIKVFNREGHFQYKFGKQGEGDGEFNYLRFLSVTQPKHLLVCDCFNHRIQVFELDGTFVGKFATYGSKLGEFIEPFSVAALSNDQIVVVNCFKGHSSLVDDIMDLTTLFYNLREEVSCSVCSDLFTDPKHLSCLHSFCLKCLKGWYETCGGGDAIRCPKCQTFSQVPSSGDLKDLPTSFYLNGLIDVLAIKECSKTQVKCGNCDQKTSVASYCFQCCIFYCEECLVGHNIMRDRKEHRVLAVKEFQDKDYEDVLKRPIFCSRQGHQKKKLKLFCKECETAVCQTCVMLDHNGHKLTLIEEEAANQRLEIKTVIETQRHNLDEKMNVVAKLDEDYAKVIQQNENLKGDVQRFADGLIKTIQAKMQNVIDAMENQTKKSLERLTAKRGEIQHQINVIESSLEEADKLLKRSTTAEVVQLKKALQTIFQGVDETEPFVHDRSSLQEFVFVENQKMLDVVNGEEIGLLKELYRTKAKESLADGEGLKEGTVARKTQFNLITRSAEKKQGYDEKDRVTAEFKDEQRQECVTEVRIDDNKDGIYNISYFPRVQGTIKLLIKVNGEHIHGSPFAVVVKPFQVKPVLCIGKKGLDEGLLNNPMGVAVTAKDEVVVADNQNHRVQVFDSNGTFLRSFGYRGENAGEFKNPTGIAIDKDRNILVSEYHNHRVQILSWEGKHLGSFGSKGSLDSQLLHPWGLSLDSTGNVIVADTDNKLIKIFTPDGKFVMKIGGRGSFRLPVHCAQCGEYFIVSDSHEHCIKVFNREGHFQYKFGKKWEGNGEFNFPRFLLVTQSKQLLVCDCFNHRIQVFELDGKFVGKFGTNGSKLGEFNQPFSVAVLSNDQIVVSEYNNNRIQIFE</sequence>
<organism evidence="13 14">
    <name type="scientific">Porites evermanni</name>
    <dbReference type="NCBI Taxonomy" id="104178"/>
    <lineage>
        <taxon>Eukaryota</taxon>
        <taxon>Metazoa</taxon>
        <taxon>Cnidaria</taxon>
        <taxon>Anthozoa</taxon>
        <taxon>Hexacorallia</taxon>
        <taxon>Scleractinia</taxon>
        <taxon>Fungiina</taxon>
        <taxon>Poritidae</taxon>
        <taxon>Porites</taxon>
    </lineage>
</organism>
<dbReference type="Gene3D" id="2.120.10.30">
    <property type="entry name" value="TolB, C-terminal domain"/>
    <property type="match status" value="5"/>
</dbReference>
<feature type="repeat" description="NHL" evidence="9">
    <location>
        <begin position="2032"/>
        <end position="2075"/>
    </location>
</feature>
<reference evidence="13 14" key="1">
    <citation type="submission" date="2022-05" db="EMBL/GenBank/DDBJ databases">
        <authorList>
            <consortium name="Genoscope - CEA"/>
            <person name="William W."/>
        </authorList>
    </citation>
    <scope>NUCLEOTIDE SEQUENCE [LARGE SCALE GENOMIC DNA]</scope>
</reference>
<dbReference type="Gene3D" id="2.60.40.10">
    <property type="entry name" value="Immunoglobulins"/>
    <property type="match status" value="3"/>
</dbReference>
<dbReference type="Gene3D" id="3.30.40.10">
    <property type="entry name" value="Zinc/RING finger domain, C3HC4 (zinc finger)"/>
    <property type="match status" value="3"/>
</dbReference>
<feature type="repeat" description="NHL" evidence="9">
    <location>
        <begin position="1985"/>
        <end position="2028"/>
    </location>
</feature>
<evidence type="ECO:0000313" key="13">
    <source>
        <dbReference type="EMBL" id="CAH3022419.1"/>
    </source>
</evidence>
<dbReference type="PANTHER" id="PTHR25462:SF291">
    <property type="entry name" value="E3 UBIQUITIN-PROTEIN LIGASE TRIM45"/>
    <property type="match status" value="1"/>
</dbReference>
<dbReference type="Pfam" id="PF00643">
    <property type="entry name" value="zf-B_box"/>
    <property type="match status" value="3"/>
</dbReference>
<evidence type="ECO:0000256" key="9">
    <source>
        <dbReference type="PROSITE-ProRule" id="PRU00504"/>
    </source>
</evidence>
<feature type="repeat" description="NHL" evidence="9">
    <location>
        <begin position="1283"/>
        <end position="1326"/>
    </location>
</feature>
<keyword evidence="4" id="KW-0677">Repeat</keyword>
<dbReference type="PANTHER" id="PTHR25462">
    <property type="entry name" value="BONUS, ISOFORM C-RELATED"/>
    <property type="match status" value="1"/>
</dbReference>
<keyword evidence="6" id="KW-0862">Zinc</keyword>
<feature type="domain" description="RING-type" evidence="11">
    <location>
        <begin position="16"/>
        <end position="59"/>
    </location>
</feature>
<proteinExistence type="inferred from homology"/>
<dbReference type="InterPro" id="IPR017868">
    <property type="entry name" value="Filamin/ABP280_repeat-like"/>
</dbReference>
<dbReference type="SMART" id="SM00184">
    <property type="entry name" value="RING"/>
    <property type="match status" value="3"/>
</dbReference>
<evidence type="ECO:0000256" key="10">
    <source>
        <dbReference type="SAM" id="Coils"/>
    </source>
</evidence>
<dbReference type="SUPFAM" id="SSF57850">
    <property type="entry name" value="RING/U-box"/>
    <property type="match status" value="3"/>
</dbReference>
<dbReference type="InterPro" id="IPR011042">
    <property type="entry name" value="6-blade_b-propeller_TolB-like"/>
</dbReference>
<dbReference type="InterPro" id="IPR001298">
    <property type="entry name" value="Filamin/ABP280_rpt"/>
</dbReference>
<dbReference type="PROSITE" id="PS51125">
    <property type="entry name" value="NHL"/>
    <property type="match status" value="12"/>
</dbReference>
<feature type="repeat" description="NHL" evidence="9">
    <location>
        <begin position="570"/>
        <end position="613"/>
    </location>
</feature>
<feature type="repeat" description="NHL" evidence="9">
    <location>
        <begin position="2168"/>
        <end position="2209"/>
    </location>
</feature>
<feature type="repeat" description="Filamin" evidence="8">
    <location>
        <begin position="365"/>
        <end position="468"/>
    </location>
</feature>
<feature type="repeat" description="NHL" evidence="9">
    <location>
        <begin position="1236"/>
        <end position="1279"/>
    </location>
</feature>
<dbReference type="InterPro" id="IPR047153">
    <property type="entry name" value="TRIM45/56/19-like"/>
</dbReference>
<keyword evidence="14" id="KW-1185">Reference proteome</keyword>
<evidence type="ECO:0000256" key="5">
    <source>
        <dbReference type="ARBA" id="ARBA00022771"/>
    </source>
</evidence>
<dbReference type="InterPro" id="IPR017907">
    <property type="entry name" value="Znf_RING_CS"/>
</dbReference>
<dbReference type="InterPro" id="IPR001258">
    <property type="entry name" value="NHL_repeat"/>
</dbReference>
<feature type="repeat" description="NHL" evidence="9">
    <location>
        <begin position="523"/>
        <end position="566"/>
    </location>
</feature>
<dbReference type="CDD" id="cd19757">
    <property type="entry name" value="Bbox1"/>
    <property type="match status" value="3"/>
</dbReference>
<feature type="domain" description="B box-type" evidence="12">
    <location>
        <begin position="153"/>
        <end position="196"/>
    </location>
</feature>
<feature type="repeat" description="Filamin" evidence="8">
    <location>
        <begin position="1827"/>
        <end position="1930"/>
    </location>
</feature>
<evidence type="ECO:0000259" key="12">
    <source>
        <dbReference type="PROSITE" id="PS50119"/>
    </source>
</evidence>
<dbReference type="Pfam" id="PF01436">
    <property type="entry name" value="NHL"/>
    <property type="match status" value="10"/>
</dbReference>
<feature type="repeat" description="NHL" evidence="9">
    <location>
        <begin position="1189"/>
        <end position="1232"/>
    </location>
</feature>
<dbReference type="InterPro" id="IPR013083">
    <property type="entry name" value="Znf_RING/FYVE/PHD"/>
</dbReference>
<evidence type="ECO:0000259" key="11">
    <source>
        <dbReference type="PROSITE" id="PS50089"/>
    </source>
</evidence>
<protein>
    <recommendedName>
        <fullName evidence="15">E3 ubiquitin-protein ligase TRIM71</fullName>
    </recommendedName>
</protein>
<dbReference type="Gene3D" id="3.30.160.60">
    <property type="entry name" value="Classic Zinc Finger"/>
    <property type="match status" value="3"/>
</dbReference>
<dbReference type="Proteomes" id="UP001159427">
    <property type="component" value="Unassembled WGS sequence"/>
</dbReference>
<dbReference type="SUPFAM" id="SSF57845">
    <property type="entry name" value="B-box zinc-binding domain"/>
    <property type="match status" value="3"/>
</dbReference>
<feature type="domain" description="B box-type" evidence="12">
    <location>
        <begin position="1555"/>
        <end position="1602"/>
    </location>
</feature>